<organism evidence="5 6">
    <name type="scientific">Agrilus planipennis</name>
    <name type="common">Emerald ash borer</name>
    <name type="synonym">Agrilus marcopoli</name>
    <dbReference type="NCBI Taxonomy" id="224129"/>
    <lineage>
        <taxon>Eukaryota</taxon>
        <taxon>Metazoa</taxon>
        <taxon>Ecdysozoa</taxon>
        <taxon>Arthropoda</taxon>
        <taxon>Hexapoda</taxon>
        <taxon>Insecta</taxon>
        <taxon>Pterygota</taxon>
        <taxon>Neoptera</taxon>
        <taxon>Endopterygota</taxon>
        <taxon>Coleoptera</taxon>
        <taxon>Polyphaga</taxon>
        <taxon>Elateriformia</taxon>
        <taxon>Buprestoidea</taxon>
        <taxon>Buprestidae</taxon>
        <taxon>Agrilinae</taxon>
        <taxon>Agrilus</taxon>
    </lineage>
</organism>
<dbReference type="SUPFAM" id="SSF52058">
    <property type="entry name" value="L domain-like"/>
    <property type="match status" value="4"/>
</dbReference>
<dbReference type="PANTHER" id="PTHR24373">
    <property type="entry name" value="SLIT RELATED LEUCINE-RICH REPEAT NEURONAL PROTEIN"/>
    <property type="match status" value="1"/>
</dbReference>
<dbReference type="PROSITE" id="PS51450">
    <property type="entry name" value="LRR"/>
    <property type="match status" value="6"/>
</dbReference>
<dbReference type="Pfam" id="PF13855">
    <property type="entry name" value="LRR_8"/>
    <property type="match status" value="9"/>
</dbReference>
<proteinExistence type="predicted"/>
<evidence type="ECO:0000256" key="2">
    <source>
        <dbReference type="ARBA" id="ARBA00022729"/>
    </source>
</evidence>
<dbReference type="FunFam" id="3.80.10.10:FF:001164">
    <property type="entry name" value="GH01279p"/>
    <property type="match status" value="2"/>
</dbReference>
<dbReference type="AlphaFoldDB" id="A0A1W4WPN6"/>
<dbReference type="SMART" id="SM00369">
    <property type="entry name" value="LRR_TYP"/>
    <property type="match status" value="30"/>
</dbReference>
<dbReference type="SMART" id="SM00365">
    <property type="entry name" value="LRR_SD22"/>
    <property type="match status" value="9"/>
</dbReference>
<accession>A0A1W4WPN6</accession>
<dbReference type="InterPro" id="IPR001611">
    <property type="entry name" value="Leu-rich_rpt"/>
</dbReference>
<keyword evidence="3" id="KW-0677">Repeat</keyword>
<sequence length="1259" mass="142648">MKLRINRISIFIGSCLIWTIIPVLSNITETTDMCSFNSMCVCTTDIEKPTIRTALCLSVPFYKLPDMTKENISHLEVLGSEMTSLETESLTGCQIRQLILPSNKLQYIPDRTFSPLSTSLSSLDLSYNELDGIPFAGLQEVKNLKWMNLYGNQIDSVVGDWSHMKSSLKNLLLGENDVAELPVVQREHSLQGAHGLRQLKSLIWLNLDGNRISTVHRHALPPFLQTLSLSYNQLDAFPSEILTRDLKWLYLRGNAIETFPEHKLQHVRWLEKIDLRENTLTTIPSAPFNSSVRIRDLNLAYNNIKSLTAETFAGLECQRIILSHNKLETMDKDAFVGVEQYLEYLDLDSNNLAAIPDALAILQSLKFLYLSSNSLRDIPANVSSMLCASLKAIGLSGNRFTKIPSEALQSCIKLNHLNMAYNDIVEVNGSDFINWGTNINTLILGNNHINQLRPESFQGLPKIKDINLSFNQIRFIDPSTFVGLDSLENLEMSFTVDYEDVPGDIFKPLLKLKWLSLDNNKFVTISSSAFDFLKHLNYLNLEFNRLKLLPSSLFKTSVHKLLREVRFSYNDISILQTNTFKQLPNLEVILFPNNKIQTIQTSSFDDLPKLTHVILSNNLISKIETSAFANLPSLRLLELQNNILREISFKFFSNVSSSFNLNLTHNRITKCLDGSSFVNVGELNLKHNRLAAVPACLRNVNQLRKLFLDFNNITYLGHNSFIHSTTLEQLTLSQNAISNVNKYAFFGLHTLQILDLSNNFISHLHNNQFSSLANLRIINLRRNDLKYLPKDVFMNTKLEFLDLGQNLFSEIPTPSITEVGRSLQFLSIESNSIERIDSTTFPGTPKLKQLHLKSNKLTILPDNVFTNLNVLQHLDISNNNLRTNFKELFHFAQNLKDLVLSGNNIRDVPHLPLPNLSKLDLSNNLIGNVDGSALQDLKQLRHLCLSHNRLTYIPSSLGTRLPRLKTLDLSYNPIKEIDSSSFIGLKNLQELNILGLKSLKKFDPDGITGIKFLRKLSMQTHSYLNGFSSTLCKIFKDMKQLRILKLEVQDTSLRNQLACLANPKVRQVEITGSALKTIEWNSFTAMDSNPDMLLKITETSVEELPAGLFSSFVAISHLEIDLRNNLLAFLDPDVFYVNYTTWKTVGTTLIKGGIRFSGNSFKCGCHLHWLGHWLRRWVRETMNSQNLPVETVTHMYDFINEATCLDVVNGVYVPIVSLPPEDLNCQASALSVAQTVFAKPQTVITTTLLVCLFSFFRNN</sequence>
<gene>
    <name evidence="6" type="primary">LOC108734864</name>
</gene>
<evidence type="ECO:0000256" key="4">
    <source>
        <dbReference type="SAM" id="SignalP"/>
    </source>
</evidence>
<feature type="chain" id="PRO_5010723625" evidence="4">
    <location>
        <begin position="26"/>
        <end position="1259"/>
    </location>
</feature>
<dbReference type="InParanoid" id="A0A1W4WPN6"/>
<dbReference type="STRING" id="224129.A0A1W4WPN6"/>
<dbReference type="KEGG" id="apln:108734864"/>
<dbReference type="SUPFAM" id="SSF52047">
    <property type="entry name" value="RNI-like"/>
    <property type="match status" value="1"/>
</dbReference>
<dbReference type="RefSeq" id="XP_018322078.1">
    <property type="nucleotide sequence ID" value="XM_018466576.1"/>
</dbReference>
<evidence type="ECO:0000256" key="3">
    <source>
        <dbReference type="ARBA" id="ARBA00022737"/>
    </source>
</evidence>
<dbReference type="FunCoup" id="A0A1W4WPN6">
    <property type="interactions" value="40"/>
</dbReference>
<dbReference type="InterPro" id="IPR003591">
    <property type="entry name" value="Leu-rich_rpt_typical-subtyp"/>
</dbReference>
<keyword evidence="5" id="KW-1185">Reference proteome</keyword>
<dbReference type="PANTHER" id="PTHR24373:SF387">
    <property type="entry name" value="LEUCINE-RICH REPEATS AND IMMUNOGLOBULIN-LIKE DOMAINS PROTEIN SMA-10"/>
    <property type="match status" value="1"/>
</dbReference>
<feature type="signal peptide" evidence="4">
    <location>
        <begin position="1"/>
        <end position="25"/>
    </location>
</feature>
<name>A0A1W4WPN6_AGRPL</name>
<dbReference type="GeneID" id="108734864"/>
<dbReference type="Proteomes" id="UP000192223">
    <property type="component" value="Unplaced"/>
</dbReference>
<evidence type="ECO:0000313" key="6">
    <source>
        <dbReference type="RefSeq" id="XP_018322078.1"/>
    </source>
</evidence>
<dbReference type="OrthoDB" id="10022853at2759"/>
<keyword evidence="1" id="KW-0433">Leucine-rich repeat</keyword>
<evidence type="ECO:0000256" key="1">
    <source>
        <dbReference type="ARBA" id="ARBA00022614"/>
    </source>
</evidence>
<evidence type="ECO:0000313" key="5">
    <source>
        <dbReference type="Proteomes" id="UP000192223"/>
    </source>
</evidence>
<reference evidence="6" key="1">
    <citation type="submission" date="2025-08" db="UniProtKB">
        <authorList>
            <consortium name="RefSeq"/>
        </authorList>
    </citation>
    <scope>IDENTIFICATION</scope>
    <source>
        <tissue evidence="6">Entire body</tissue>
    </source>
</reference>
<dbReference type="SMART" id="SM00364">
    <property type="entry name" value="LRR_BAC"/>
    <property type="match status" value="13"/>
</dbReference>
<dbReference type="Gene3D" id="3.80.10.10">
    <property type="entry name" value="Ribonuclease Inhibitor"/>
    <property type="match status" value="8"/>
</dbReference>
<keyword evidence="2 4" id="KW-0732">Signal</keyword>
<dbReference type="InterPro" id="IPR050328">
    <property type="entry name" value="Dev_Immune_Receptor"/>
</dbReference>
<dbReference type="InterPro" id="IPR032675">
    <property type="entry name" value="LRR_dom_sf"/>
</dbReference>
<protein>
    <submittedName>
        <fullName evidence="6">Chaoptin-like</fullName>
    </submittedName>
</protein>